<comment type="caution">
    <text evidence="2">The sequence shown here is derived from an EMBL/GenBank/DDBJ whole genome shotgun (WGS) entry which is preliminary data.</text>
</comment>
<dbReference type="Gene3D" id="3.30.700.10">
    <property type="entry name" value="Glycoprotein, Type 4 Pilin"/>
    <property type="match status" value="1"/>
</dbReference>
<evidence type="ECO:0000256" key="1">
    <source>
        <dbReference type="SAM" id="Phobius"/>
    </source>
</evidence>
<dbReference type="AlphaFoldDB" id="A0A1F7I7I2"/>
<dbReference type="InterPro" id="IPR045584">
    <property type="entry name" value="Pilin-like"/>
</dbReference>
<proteinExistence type="predicted"/>
<keyword evidence="1" id="KW-1133">Transmembrane helix</keyword>
<evidence type="ECO:0008006" key="4">
    <source>
        <dbReference type="Google" id="ProtNLM"/>
    </source>
</evidence>
<accession>A0A1F7I7I2</accession>
<dbReference type="NCBIfam" id="TIGR02532">
    <property type="entry name" value="IV_pilin_GFxxxE"/>
    <property type="match status" value="1"/>
</dbReference>
<keyword evidence="1" id="KW-0472">Membrane</keyword>
<sequence length="150" mass="16177">MKSQSGVTFIELFIVISILSLLATLAVSSYRDFDEQKKLDAEALRFSEVFEQAKKRTISGDKPCDTFAGTYTVGWTTSSYTLTPDGCSAVFTNTVMTGLTILNSGSATFQPFGRGATSSSVIVKHSKRNRCRNVVLTGAATITNDPITCP</sequence>
<feature type="transmembrane region" description="Helical" evidence="1">
    <location>
        <begin position="6"/>
        <end position="28"/>
    </location>
</feature>
<dbReference type="Proteomes" id="UP000179024">
    <property type="component" value="Unassembled WGS sequence"/>
</dbReference>
<organism evidence="2 3">
    <name type="scientific">Candidatus Roizmanbacteria bacterium RIFCSPHIGHO2_12_FULL_44_10</name>
    <dbReference type="NCBI Taxonomy" id="1802054"/>
    <lineage>
        <taxon>Bacteria</taxon>
        <taxon>Candidatus Roizmaniibacteriota</taxon>
    </lineage>
</organism>
<name>A0A1F7I7I2_9BACT</name>
<gene>
    <name evidence="2" type="ORF">A3F34_01815</name>
</gene>
<evidence type="ECO:0000313" key="2">
    <source>
        <dbReference type="EMBL" id="OGK39303.1"/>
    </source>
</evidence>
<dbReference type="InterPro" id="IPR012902">
    <property type="entry name" value="N_methyl_site"/>
</dbReference>
<dbReference type="EMBL" id="MGAE01000021">
    <property type="protein sequence ID" value="OGK39303.1"/>
    <property type="molecule type" value="Genomic_DNA"/>
</dbReference>
<protein>
    <recommendedName>
        <fullName evidence="4">General secretion pathway GspH domain-containing protein</fullName>
    </recommendedName>
</protein>
<dbReference type="SUPFAM" id="SSF54523">
    <property type="entry name" value="Pili subunits"/>
    <property type="match status" value="1"/>
</dbReference>
<reference evidence="2 3" key="1">
    <citation type="journal article" date="2016" name="Nat. Commun.">
        <title>Thousands of microbial genomes shed light on interconnected biogeochemical processes in an aquifer system.</title>
        <authorList>
            <person name="Anantharaman K."/>
            <person name="Brown C.T."/>
            <person name="Hug L.A."/>
            <person name="Sharon I."/>
            <person name="Castelle C.J."/>
            <person name="Probst A.J."/>
            <person name="Thomas B.C."/>
            <person name="Singh A."/>
            <person name="Wilkins M.J."/>
            <person name="Karaoz U."/>
            <person name="Brodie E.L."/>
            <person name="Williams K.H."/>
            <person name="Hubbard S.S."/>
            <person name="Banfield J.F."/>
        </authorList>
    </citation>
    <scope>NUCLEOTIDE SEQUENCE [LARGE SCALE GENOMIC DNA]</scope>
</reference>
<evidence type="ECO:0000313" key="3">
    <source>
        <dbReference type="Proteomes" id="UP000179024"/>
    </source>
</evidence>
<keyword evidence="1" id="KW-0812">Transmembrane</keyword>